<dbReference type="PROSITE" id="PS00723">
    <property type="entry name" value="POLYPRENYL_SYNTHASE_1"/>
    <property type="match status" value="1"/>
</dbReference>
<dbReference type="InterPro" id="IPR008949">
    <property type="entry name" value="Isoprenoid_synthase_dom_sf"/>
</dbReference>
<protein>
    <submittedName>
        <fullName evidence="7">Geranylgeranyl pyrophosphate synthase</fullName>
    </submittedName>
</protein>
<dbReference type="SFLD" id="SFLDS00005">
    <property type="entry name" value="Isoprenoid_Synthase_Type_I"/>
    <property type="match status" value="1"/>
</dbReference>
<dbReference type="SUPFAM" id="SSF48576">
    <property type="entry name" value="Terpenoid synthases"/>
    <property type="match status" value="1"/>
</dbReference>
<keyword evidence="8" id="KW-1185">Reference proteome</keyword>
<dbReference type="PANTHER" id="PTHR12001">
    <property type="entry name" value="GERANYLGERANYL PYROPHOSPHATE SYNTHASE"/>
    <property type="match status" value="1"/>
</dbReference>
<comment type="cofactor">
    <cofactor evidence="1">
        <name>Mg(2+)</name>
        <dbReference type="ChEBI" id="CHEBI:18420"/>
    </cofactor>
</comment>
<dbReference type="STRING" id="633807.BW732_06530"/>
<dbReference type="PANTHER" id="PTHR12001:SF69">
    <property type="entry name" value="ALL TRANS-POLYPRENYL-DIPHOSPHATE SYNTHASE PDSS1"/>
    <property type="match status" value="1"/>
</dbReference>
<accession>A0A1Q2D6H3</accession>
<evidence type="ECO:0000256" key="3">
    <source>
        <dbReference type="ARBA" id="ARBA00022679"/>
    </source>
</evidence>
<dbReference type="CDD" id="cd00685">
    <property type="entry name" value="Trans_IPPS_HT"/>
    <property type="match status" value="1"/>
</dbReference>
<name>A0A1Q2D6H3_9ENTE</name>
<dbReference type="PROSITE" id="PS00444">
    <property type="entry name" value="POLYPRENYL_SYNTHASE_2"/>
    <property type="match status" value="1"/>
</dbReference>
<dbReference type="Proteomes" id="UP000188246">
    <property type="component" value="Chromosome"/>
</dbReference>
<dbReference type="InterPro" id="IPR000092">
    <property type="entry name" value="Polyprenyl_synt"/>
</dbReference>
<dbReference type="AlphaFoldDB" id="A0A1Q2D6H3"/>
<dbReference type="GO" id="GO:0008299">
    <property type="term" value="P:isoprenoid biosynthetic process"/>
    <property type="evidence" value="ECO:0007669"/>
    <property type="project" value="InterPro"/>
</dbReference>
<sequence length="328" mass="36789">MQIHPMWNQYPTLKKELAATLDLMTSSINLPNKEVEQSILAIIHAGGKLLRPAYLLLFAELGRKKNVKKSVALAAAIETLHTATLIHDDIVDEADMRRGVNTLQTKFSKDVAVYAGDYLFIVCFKLLANYSDSLKSIQLNSTSMETVLLGELGQMNSRYQLDVTIDDYLKNISGKTAELFALSCFLGCYENGGSRKLATTCREIGKAIGITFQIIDDILDYSQNQETIGKPVLEDVKQGVYSLPLICALQRNPDAFTNLLSKKDQMTDDDTKKVYELVTKFEGVEQAYQLAEDYTKKALTLIQSLPDNKLQTKETIYQLTAMILKRQH</sequence>
<dbReference type="OrthoDB" id="9805316at2"/>
<evidence type="ECO:0000256" key="1">
    <source>
        <dbReference type="ARBA" id="ARBA00001946"/>
    </source>
</evidence>
<dbReference type="RefSeq" id="WP_077275983.1">
    <property type="nucleotide sequence ID" value="NZ_CP019609.1"/>
</dbReference>
<dbReference type="KEGG" id="vpi:BW732_06530"/>
<comment type="similarity">
    <text evidence="2 6">Belongs to the FPP/GGPP synthase family.</text>
</comment>
<evidence type="ECO:0000313" key="8">
    <source>
        <dbReference type="Proteomes" id="UP000188246"/>
    </source>
</evidence>
<organism evidence="7 8">
    <name type="scientific">Vagococcus penaei</name>
    <dbReference type="NCBI Taxonomy" id="633807"/>
    <lineage>
        <taxon>Bacteria</taxon>
        <taxon>Bacillati</taxon>
        <taxon>Bacillota</taxon>
        <taxon>Bacilli</taxon>
        <taxon>Lactobacillales</taxon>
        <taxon>Enterococcaceae</taxon>
        <taxon>Vagococcus</taxon>
    </lineage>
</organism>
<evidence type="ECO:0000256" key="2">
    <source>
        <dbReference type="ARBA" id="ARBA00006706"/>
    </source>
</evidence>
<dbReference type="Gene3D" id="1.10.600.10">
    <property type="entry name" value="Farnesyl Diphosphate Synthase"/>
    <property type="match status" value="1"/>
</dbReference>
<reference evidence="7 8" key="1">
    <citation type="journal article" date="2010" name="Int. J. Syst. Evol. Microbiol.">
        <title>Vagococcus penaei sp. nov., isolated from spoilage microbiota of cooked shrimp (Penaeus vannamei).</title>
        <authorList>
            <person name="Jaffres E."/>
            <person name="Prevost H."/>
            <person name="Rossero A."/>
            <person name="Joffraud J.J."/>
            <person name="Dousset X."/>
        </authorList>
    </citation>
    <scope>NUCLEOTIDE SEQUENCE [LARGE SCALE GENOMIC DNA]</scope>
    <source>
        <strain evidence="7 8">CD276</strain>
    </source>
</reference>
<gene>
    <name evidence="7" type="ORF">BW732_06530</name>
</gene>
<evidence type="ECO:0000313" key="7">
    <source>
        <dbReference type="EMBL" id="AQP53907.1"/>
    </source>
</evidence>
<evidence type="ECO:0000256" key="5">
    <source>
        <dbReference type="ARBA" id="ARBA00022842"/>
    </source>
</evidence>
<dbReference type="InterPro" id="IPR033749">
    <property type="entry name" value="Polyprenyl_synt_CS"/>
</dbReference>
<keyword evidence="4" id="KW-0479">Metal-binding</keyword>
<proteinExistence type="inferred from homology"/>
<dbReference type="GO" id="GO:0004659">
    <property type="term" value="F:prenyltransferase activity"/>
    <property type="evidence" value="ECO:0007669"/>
    <property type="project" value="InterPro"/>
</dbReference>
<dbReference type="GO" id="GO:0046872">
    <property type="term" value="F:metal ion binding"/>
    <property type="evidence" value="ECO:0007669"/>
    <property type="project" value="UniProtKB-KW"/>
</dbReference>
<keyword evidence="3 6" id="KW-0808">Transferase</keyword>
<evidence type="ECO:0000256" key="6">
    <source>
        <dbReference type="RuleBase" id="RU004466"/>
    </source>
</evidence>
<dbReference type="EMBL" id="CP019609">
    <property type="protein sequence ID" value="AQP53907.1"/>
    <property type="molecule type" value="Genomic_DNA"/>
</dbReference>
<keyword evidence="5" id="KW-0460">Magnesium</keyword>
<dbReference type="Pfam" id="PF00348">
    <property type="entry name" value="polyprenyl_synt"/>
    <property type="match status" value="1"/>
</dbReference>
<evidence type="ECO:0000256" key="4">
    <source>
        <dbReference type="ARBA" id="ARBA00022723"/>
    </source>
</evidence>